<dbReference type="STRING" id="298654.FraEuI1c_1413"/>
<gene>
    <name evidence="3" type="ordered locus">FraEuI1c_1413</name>
</gene>
<evidence type="ECO:0000313" key="3">
    <source>
        <dbReference type="EMBL" id="ADP79480.1"/>
    </source>
</evidence>
<keyword evidence="2" id="KW-0812">Transmembrane</keyword>
<feature type="transmembrane region" description="Helical" evidence="2">
    <location>
        <begin position="182"/>
        <end position="204"/>
    </location>
</feature>
<dbReference type="KEGG" id="fri:FraEuI1c_1413"/>
<dbReference type="EMBL" id="CP002299">
    <property type="protein sequence ID" value="ADP79480.1"/>
    <property type="molecule type" value="Genomic_DNA"/>
</dbReference>
<dbReference type="AlphaFoldDB" id="E3J529"/>
<feature type="transmembrane region" description="Helical" evidence="2">
    <location>
        <begin position="259"/>
        <end position="284"/>
    </location>
</feature>
<organism evidence="3 4">
    <name type="scientific">Pseudofrankia inefficax (strain DSM 45817 / CECT 9037 / DDB 130130 / EuI1c)</name>
    <name type="common">Frankia inefficax</name>
    <dbReference type="NCBI Taxonomy" id="298654"/>
    <lineage>
        <taxon>Bacteria</taxon>
        <taxon>Bacillati</taxon>
        <taxon>Actinomycetota</taxon>
        <taxon>Actinomycetes</taxon>
        <taxon>Frankiales</taxon>
        <taxon>Frankiaceae</taxon>
        <taxon>Pseudofrankia</taxon>
    </lineage>
</organism>
<keyword evidence="4" id="KW-1185">Reference proteome</keyword>
<dbReference type="InParanoid" id="E3J529"/>
<name>E3J529_PSEI1</name>
<sequence length="337" mass="34700">MTGRRDREIVKAMLTPSPATGPRPNPERSPGGAARSLDAQGQPSRGLARRHRSAPSRHRSPRSSAGPAGTSGRGLLALALCAAALVGAFVVAPSRLAAGGGDGDLVHHHQLVAAVHSGFVEYWRTGNRRLSPHLARVVDYWYRYHLVKGLISALLLAVLIVLTSGLWRSFLTAGATARRAGLASAGVLTAALALLALAAVMANIQGAAAPFSSLVPMLREGGTDPALAGTLDQATRQLADSRPGARTAPALQVMTAGFAGYHVALAVVAAVVAAAFLTVSVLLWRRAPADRTARRLTRAFGVLTAVLTLALLVLVAANVTTAAHSAPALLDALNGGL</sequence>
<feature type="compositionally biased region" description="Basic residues" evidence="1">
    <location>
        <begin position="47"/>
        <end position="61"/>
    </location>
</feature>
<feature type="region of interest" description="Disordered" evidence="1">
    <location>
        <begin position="1"/>
        <end position="69"/>
    </location>
</feature>
<evidence type="ECO:0000256" key="2">
    <source>
        <dbReference type="SAM" id="Phobius"/>
    </source>
</evidence>
<protein>
    <submittedName>
        <fullName evidence="3">Uncharacterized protein</fullName>
    </submittedName>
</protein>
<dbReference type="Proteomes" id="UP000002484">
    <property type="component" value="Chromosome"/>
</dbReference>
<evidence type="ECO:0000313" key="4">
    <source>
        <dbReference type="Proteomes" id="UP000002484"/>
    </source>
</evidence>
<proteinExistence type="predicted"/>
<keyword evidence="2" id="KW-1133">Transmembrane helix</keyword>
<feature type="compositionally biased region" description="Basic and acidic residues" evidence="1">
    <location>
        <begin position="1"/>
        <end position="10"/>
    </location>
</feature>
<feature type="transmembrane region" description="Helical" evidence="2">
    <location>
        <begin position="150"/>
        <end position="170"/>
    </location>
</feature>
<feature type="transmembrane region" description="Helical" evidence="2">
    <location>
        <begin position="296"/>
        <end position="317"/>
    </location>
</feature>
<keyword evidence="2" id="KW-0472">Membrane</keyword>
<accession>E3J529</accession>
<evidence type="ECO:0000256" key="1">
    <source>
        <dbReference type="SAM" id="MobiDB-lite"/>
    </source>
</evidence>
<reference evidence="3 4" key="1">
    <citation type="submission" date="2010-10" db="EMBL/GenBank/DDBJ databases">
        <title>Complete sequence of Frankia sp. EuI1c.</title>
        <authorList>
            <consortium name="US DOE Joint Genome Institute"/>
            <person name="Lucas S."/>
            <person name="Copeland A."/>
            <person name="Lapidus A."/>
            <person name="Cheng J.-F."/>
            <person name="Bruce D."/>
            <person name="Goodwin L."/>
            <person name="Pitluck S."/>
            <person name="Chertkov O."/>
            <person name="Detter J.C."/>
            <person name="Han C."/>
            <person name="Tapia R."/>
            <person name="Land M."/>
            <person name="Hauser L."/>
            <person name="Jeffries C."/>
            <person name="Kyrpides N."/>
            <person name="Ivanova N."/>
            <person name="Mikhailova N."/>
            <person name="Beauchemin N."/>
            <person name="Sen A."/>
            <person name="Sur S.A."/>
            <person name="Gtari M."/>
            <person name="Wall L."/>
            <person name="Tisa L."/>
            <person name="Woyke T."/>
        </authorList>
    </citation>
    <scope>NUCLEOTIDE SEQUENCE [LARGE SCALE GENOMIC DNA]</scope>
    <source>
        <strain evidence="4">DSM 45817 / CECT 9037 / EuI1c</strain>
    </source>
</reference>
<dbReference type="HOGENOM" id="CLU_080421_0_0_11"/>
<dbReference type="eggNOG" id="ENOG5032S22">
    <property type="taxonomic scope" value="Bacteria"/>
</dbReference>
<feature type="transmembrane region" description="Helical" evidence="2">
    <location>
        <begin position="74"/>
        <end position="92"/>
    </location>
</feature>